<evidence type="ECO:0000259" key="11">
    <source>
        <dbReference type="SMART" id="SM00663"/>
    </source>
</evidence>
<dbReference type="InterPro" id="IPR045867">
    <property type="entry name" value="DNA-dir_RpoC_beta_prime"/>
</dbReference>
<dbReference type="InterPro" id="IPR007083">
    <property type="entry name" value="RNA_pol_Rpb1_4"/>
</dbReference>
<dbReference type="Gene3D" id="4.10.860.120">
    <property type="entry name" value="RNA polymerase II, clamp domain"/>
    <property type="match status" value="1"/>
</dbReference>
<dbReference type="Proteomes" id="UP001227230">
    <property type="component" value="Chromosome 4"/>
</dbReference>
<dbReference type="EMBL" id="CP126651">
    <property type="protein sequence ID" value="WJZ86262.1"/>
    <property type="molecule type" value="Genomic_DNA"/>
</dbReference>
<dbReference type="InterPro" id="IPR007075">
    <property type="entry name" value="RNA_pol_Rpb1_6"/>
</dbReference>
<keyword evidence="6" id="KW-0862">Zinc</keyword>
<dbReference type="InterPro" id="IPR007066">
    <property type="entry name" value="RNA_pol_Rpb1_3"/>
</dbReference>
<dbReference type="PANTHER" id="PTHR19376:SF37">
    <property type="entry name" value="DNA-DIRECTED RNA POLYMERASE II SUBUNIT RPB1"/>
    <property type="match status" value="1"/>
</dbReference>
<evidence type="ECO:0000256" key="2">
    <source>
        <dbReference type="ARBA" id="ARBA00022478"/>
    </source>
</evidence>
<evidence type="ECO:0000256" key="10">
    <source>
        <dbReference type="SAM" id="MobiDB-lite"/>
    </source>
</evidence>
<evidence type="ECO:0000256" key="4">
    <source>
        <dbReference type="ARBA" id="ARBA00022695"/>
    </source>
</evidence>
<protein>
    <recommendedName>
        <fullName evidence="9">DNA-directed RNA polymerase subunit</fullName>
        <ecNumber evidence="9">2.7.7.6</ecNumber>
    </recommendedName>
</protein>
<proteinExistence type="inferred from homology"/>
<dbReference type="Gene3D" id="2.40.40.20">
    <property type="match status" value="1"/>
</dbReference>
<dbReference type="Pfam" id="PF04983">
    <property type="entry name" value="RNA_pol_Rpb1_3"/>
    <property type="match status" value="1"/>
</dbReference>
<comment type="function">
    <text evidence="9">DNA-dependent RNA polymerase catalyzes the transcription of DNA into RNA using the four ribonucleoside triphosphates as substrates.</text>
</comment>
<feature type="region of interest" description="Disordered" evidence="10">
    <location>
        <begin position="165"/>
        <end position="187"/>
    </location>
</feature>
<dbReference type="Gene3D" id="3.30.1490.180">
    <property type="entry name" value="RNA polymerase ii"/>
    <property type="match status" value="1"/>
</dbReference>
<keyword evidence="5" id="KW-0479">Metal-binding</keyword>
<keyword evidence="4 9" id="KW-0548">Nucleotidyltransferase</keyword>
<gene>
    <name evidence="12" type="ORF">VitviT2T_005737</name>
</gene>
<accession>A0ABY9BTJ6</accession>
<evidence type="ECO:0000256" key="7">
    <source>
        <dbReference type="ARBA" id="ARBA00023163"/>
    </source>
</evidence>
<dbReference type="SMART" id="SM00663">
    <property type="entry name" value="RPOLA_N"/>
    <property type="match status" value="1"/>
</dbReference>
<dbReference type="InterPro" id="IPR007081">
    <property type="entry name" value="RNA_pol_Rpb1_5"/>
</dbReference>
<reference evidence="12 13" key="1">
    <citation type="journal article" date="2023" name="Hortic Res">
        <title>The complete reference genome for grapevine (Vitis vinifera L.) genetics and breeding.</title>
        <authorList>
            <person name="Shi X."/>
            <person name="Cao S."/>
            <person name="Wang X."/>
            <person name="Huang S."/>
            <person name="Wang Y."/>
            <person name="Liu Z."/>
            <person name="Liu W."/>
            <person name="Leng X."/>
            <person name="Peng Y."/>
            <person name="Wang N."/>
            <person name="Wang Y."/>
            <person name="Ma Z."/>
            <person name="Xu X."/>
            <person name="Zhang F."/>
            <person name="Xue H."/>
            <person name="Zhong H."/>
            <person name="Wang Y."/>
            <person name="Zhang K."/>
            <person name="Velt A."/>
            <person name="Avia K."/>
            <person name="Holtgrawe D."/>
            <person name="Grimplet J."/>
            <person name="Matus J.T."/>
            <person name="Ware D."/>
            <person name="Wu X."/>
            <person name="Wang H."/>
            <person name="Liu C."/>
            <person name="Fang Y."/>
            <person name="Rustenholz C."/>
            <person name="Cheng Z."/>
            <person name="Xiao H."/>
            <person name="Zhou Y."/>
        </authorList>
    </citation>
    <scope>NUCLEOTIDE SEQUENCE [LARGE SCALE GENOMIC DNA]</scope>
    <source>
        <strain evidence="13">cv. Pinot noir / PN40024</strain>
        <tissue evidence="12">Leaf</tissue>
    </source>
</reference>
<dbReference type="Pfam" id="PF05000">
    <property type="entry name" value="RNA_pol_Rpb1_4"/>
    <property type="match status" value="1"/>
</dbReference>
<dbReference type="CDD" id="cd02733">
    <property type="entry name" value="RNAP_II_RPB1_N"/>
    <property type="match status" value="1"/>
</dbReference>
<keyword evidence="3 9" id="KW-0808">Transferase</keyword>
<evidence type="ECO:0000256" key="3">
    <source>
        <dbReference type="ARBA" id="ARBA00022679"/>
    </source>
</evidence>
<dbReference type="InterPro" id="IPR006592">
    <property type="entry name" value="RNA_pol_N"/>
</dbReference>
<evidence type="ECO:0000256" key="8">
    <source>
        <dbReference type="ARBA" id="ARBA00048552"/>
    </source>
</evidence>
<evidence type="ECO:0000256" key="6">
    <source>
        <dbReference type="ARBA" id="ARBA00022833"/>
    </source>
</evidence>
<sequence length="1136" mass="128564">MDMRFPYSPAEFAKVRAVQFGVLSPDEIGFLILCMCAQRQMSVVEIDQSETMERGKPKRGGLADPRLGAMDKTQKCDTCMGSMAECPGHFGHLELAKPMFHTGFMRTVLTVLRCVCFSCSRILSDEEDPKFKQALLIRNPKKRLPKIWDACKNKTKCEGGEEFEVRAQNPEESSGRRSGGGCGAQQPKLSVDGMKIIAEFKAQKKRGDPEQLPEPAERKKQLSAERVLGVLKSISDEDCLLLGLNPKYARPDWMILQVLPIPPPAVRPSVIMTGGSGKSEDDLTYQLAMIIRVRHNENLRTQERKGAPAHIILEYSHLLQFYIATYFDNDLPGQPRSTQRSGRPIKSICNRLKAKEETVTPYNIERLKELVEYGPYPPPGKTGAKYIIRDNGQRLDLRYLKKSSDQHLELGYKVERHLNDGDYVLFNRQPSLHKMSIMGHRIKIMPYSTFRLNLSVTSPYNAAFDGDEMNMHVPQSFETRAEVLELMMVTKCIVSPQSNRPVMGIVQDTLLGCRKITKRDTFIAKDVFMNILMWWEDFDGKIPAPAILKPRPLWTRKQVFNLIIPKQINLLRYSAWHSECETGFLTPGDTQVRIERGELLSGTLCKKTLGTSTGSLIHVICLQVFRTHTVACNYWILQNGFSIGIGDQIADAAAMEKINETISKAKYEVKELIKAAQDKQLEAEPGRTMMESFENRVNQMSNPFALARDDAGSSAQKSLSESNNLKAMVTAGSKGSFINISQMTACVGQQNVEGKRIPYGFIGRTLPHFTKDDYGPEIRGFVENSYLRGLTPQEFFFHAMGGREGLIDTAVKTSETGYIQRRLVKAMEDIMVKYDGTVRNSLGDVIQFLYGEDGMDAVWIESQKLESLKMKGMEFDRAFRYEIDDENWNPNYMFREHAEDLKTIQEFRNVFDAEVQKLEADRNQLGTEIASTGDSFWSMPVNLKRLIWNAQKTFKIDLRRPSDMHLMEIVEAVDKLQERLKVVPGDDLISMEAQKNATLLFNILLRSTFSSKRVLNEYRLSREAFDWVIGEIESRFLQSLVSPGEMIGCIAAQSIGEPATQMTLNTFHYAGVSAKNVTLGVPRLREIINVAKIIKTPSLSVYLKPEVNKTKENARNVQCALENITLRSDSSYRGMV</sequence>
<dbReference type="InterPro" id="IPR007080">
    <property type="entry name" value="RNA_pol_Rpb1_1"/>
</dbReference>
<keyword evidence="7 9" id="KW-0804">Transcription</keyword>
<name>A0ABY9BTJ6_VITVI</name>
<dbReference type="Pfam" id="PF04992">
    <property type="entry name" value="RNA_pol_Rpb1_6"/>
    <property type="match status" value="1"/>
</dbReference>
<comment type="similarity">
    <text evidence="1 9">Belongs to the RNA polymerase beta' chain family.</text>
</comment>
<comment type="catalytic activity">
    <reaction evidence="8 9">
        <text>RNA(n) + a ribonucleoside 5'-triphosphate = RNA(n+1) + diphosphate</text>
        <dbReference type="Rhea" id="RHEA:21248"/>
        <dbReference type="Rhea" id="RHEA-COMP:14527"/>
        <dbReference type="Rhea" id="RHEA-COMP:17342"/>
        <dbReference type="ChEBI" id="CHEBI:33019"/>
        <dbReference type="ChEBI" id="CHEBI:61557"/>
        <dbReference type="ChEBI" id="CHEBI:140395"/>
        <dbReference type="EC" id="2.7.7.6"/>
    </reaction>
</comment>
<dbReference type="InterPro" id="IPR042102">
    <property type="entry name" value="RNA_pol_Rpb1_3_sf"/>
</dbReference>
<feature type="domain" description="RNA polymerase N-terminal" evidence="11">
    <location>
        <begin position="252"/>
        <end position="517"/>
    </location>
</feature>
<keyword evidence="2 9" id="KW-0240">DNA-directed RNA polymerase</keyword>
<keyword evidence="13" id="KW-1185">Reference proteome</keyword>
<evidence type="ECO:0000313" key="12">
    <source>
        <dbReference type="EMBL" id="WJZ86262.1"/>
    </source>
</evidence>
<evidence type="ECO:0000256" key="9">
    <source>
        <dbReference type="RuleBase" id="RU004279"/>
    </source>
</evidence>
<dbReference type="SUPFAM" id="SSF64484">
    <property type="entry name" value="beta and beta-prime subunits of DNA dependent RNA-polymerase"/>
    <property type="match status" value="1"/>
</dbReference>
<dbReference type="Gene3D" id="6.10.250.2940">
    <property type="match status" value="1"/>
</dbReference>
<dbReference type="Pfam" id="PF04997">
    <property type="entry name" value="RNA_pol_Rpb1_1"/>
    <property type="match status" value="1"/>
</dbReference>
<dbReference type="Gene3D" id="1.10.274.100">
    <property type="entry name" value="RNA polymerase Rpb1, domain 3"/>
    <property type="match status" value="1"/>
</dbReference>
<organism evidence="12 13">
    <name type="scientific">Vitis vinifera</name>
    <name type="common">Grape</name>
    <dbReference type="NCBI Taxonomy" id="29760"/>
    <lineage>
        <taxon>Eukaryota</taxon>
        <taxon>Viridiplantae</taxon>
        <taxon>Streptophyta</taxon>
        <taxon>Embryophyta</taxon>
        <taxon>Tracheophyta</taxon>
        <taxon>Spermatophyta</taxon>
        <taxon>Magnoliopsida</taxon>
        <taxon>eudicotyledons</taxon>
        <taxon>Gunneridae</taxon>
        <taxon>Pentapetalae</taxon>
        <taxon>rosids</taxon>
        <taxon>Vitales</taxon>
        <taxon>Vitaceae</taxon>
        <taxon>Viteae</taxon>
        <taxon>Vitis</taxon>
    </lineage>
</organism>
<dbReference type="EC" id="2.7.7.6" evidence="9"/>
<evidence type="ECO:0000313" key="13">
    <source>
        <dbReference type="Proteomes" id="UP001227230"/>
    </source>
</evidence>
<dbReference type="PANTHER" id="PTHR19376">
    <property type="entry name" value="DNA-DIRECTED RNA POLYMERASE"/>
    <property type="match status" value="1"/>
</dbReference>
<dbReference type="Gene3D" id="6.20.50.80">
    <property type="match status" value="1"/>
</dbReference>
<evidence type="ECO:0000256" key="1">
    <source>
        <dbReference type="ARBA" id="ARBA00006460"/>
    </source>
</evidence>
<dbReference type="InterPro" id="IPR044893">
    <property type="entry name" value="RNA_pol_Rpb1_clamp_domain"/>
</dbReference>
<dbReference type="InterPro" id="IPR038120">
    <property type="entry name" value="Rpb1_funnel_sf"/>
</dbReference>
<dbReference type="Gene3D" id="1.10.132.30">
    <property type="match status" value="1"/>
</dbReference>
<dbReference type="Pfam" id="PF04998">
    <property type="entry name" value="RNA_pol_Rpb1_5"/>
    <property type="match status" value="1"/>
</dbReference>
<evidence type="ECO:0000256" key="5">
    <source>
        <dbReference type="ARBA" id="ARBA00022723"/>
    </source>
</evidence>